<dbReference type="PRINTS" id="PR00205">
    <property type="entry name" value="CADHERIN"/>
</dbReference>
<organism evidence="8 9">
    <name type="scientific">Nicrophorus vespilloides</name>
    <name type="common">Boreal carrion beetle</name>
    <dbReference type="NCBI Taxonomy" id="110193"/>
    <lineage>
        <taxon>Eukaryota</taxon>
        <taxon>Metazoa</taxon>
        <taxon>Ecdysozoa</taxon>
        <taxon>Arthropoda</taxon>
        <taxon>Hexapoda</taxon>
        <taxon>Insecta</taxon>
        <taxon>Pterygota</taxon>
        <taxon>Neoptera</taxon>
        <taxon>Endopterygota</taxon>
        <taxon>Coleoptera</taxon>
        <taxon>Polyphaga</taxon>
        <taxon>Staphyliniformia</taxon>
        <taxon>Silphidae</taxon>
        <taxon>Nicrophorinae</taxon>
        <taxon>Nicrophorus</taxon>
    </lineage>
</organism>
<keyword evidence="8" id="KW-1185">Reference proteome</keyword>
<evidence type="ECO:0000256" key="4">
    <source>
        <dbReference type="ARBA" id="ARBA00023136"/>
    </source>
</evidence>
<evidence type="ECO:0000256" key="2">
    <source>
        <dbReference type="ARBA" id="ARBA00022737"/>
    </source>
</evidence>
<comment type="subcellular location">
    <subcellularLocation>
        <location evidence="1">Membrane</location>
    </subcellularLocation>
</comment>
<evidence type="ECO:0000256" key="6">
    <source>
        <dbReference type="SAM" id="SignalP"/>
    </source>
</evidence>
<dbReference type="PANTHER" id="PTHR24027:SF438">
    <property type="entry name" value="CADHERIN 23"/>
    <property type="match status" value="1"/>
</dbReference>
<evidence type="ECO:0000256" key="1">
    <source>
        <dbReference type="ARBA" id="ARBA00004370"/>
    </source>
</evidence>
<feature type="non-terminal residue" evidence="9">
    <location>
        <position position="304"/>
    </location>
</feature>
<keyword evidence="6" id="KW-0732">Signal</keyword>
<dbReference type="Gene3D" id="2.60.40.60">
    <property type="entry name" value="Cadherins"/>
    <property type="match status" value="2"/>
</dbReference>
<dbReference type="SUPFAM" id="SSF49313">
    <property type="entry name" value="Cadherin-like"/>
    <property type="match status" value="2"/>
</dbReference>
<dbReference type="InterPro" id="IPR039808">
    <property type="entry name" value="Cadherin"/>
</dbReference>
<dbReference type="InterPro" id="IPR015919">
    <property type="entry name" value="Cadherin-like_sf"/>
</dbReference>
<dbReference type="PANTHER" id="PTHR24027">
    <property type="entry name" value="CADHERIN-23"/>
    <property type="match status" value="1"/>
</dbReference>
<sequence>MGLKMWQWLFLVSFWWSQGVDGAPFFDPTALLRNVLVPADAAVGTIIYRLRASDPAYDYPMTFDIQDDATTVSVDTLNCSRFNSVCQANVVLQRRLEAGRFYDFKVTVKNVRGGRASMDCSFRATNATTPIGEIFPGAPTLLMVSESARRHTELGSLVARGNPNREKAVLLELWGSPLFSLRQRLISEKDAEGTVLLLGKLDYETKTVHHLTILANDPWTEAETDSRNIAAWPLLVAVLDEQDTPPVFTKAPPTTALDPDLQPGDVVLSVKAEDGDRGKPRDIRYGLVSEGNPFTPFFDLSEET</sequence>
<evidence type="ECO:0000256" key="5">
    <source>
        <dbReference type="PROSITE-ProRule" id="PRU00043"/>
    </source>
</evidence>
<evidence type="ECO:0000313" key="9">
    <source>
        <dbReference type="RefSeq" id="XP_017775587.1"/>
    </source>
</evidence>
<accession>A0ABM1MLY7</accession>
<keyword evidence="4" id="KW-0472">Membrane</keyword>
<keyword evidence="2" id="KW-0677">Repeat</keyword>
<dbReference type="Proteomes" id="UP000695000">
    <property type="component" value="Unplaced"/>
</dbReference>
<keyword evidence="3 5" id="KW-0106">Calcium</keyword>
<proteinExistence type="predicted"/>
<dbReference type="PROSITE" id="PS50268">
    <property type="entry name" value="CADHERIN_2"/>
    <property type="match status" value="1"/>
</dbReference>
<name>A0ABM1MLY7_NICVS</name>
<gene>
    <name evidence="9" type="primary">LOC108561943</name>
</gene>
<feature type="domain" description="Cadherin" evidence="7">
    <location>
        <begin position="186"/>
        <end position="248"/>
    </location>
</feature>
<reference evidence="9" key="1">
    <citation type="submission" date="2025-08" db="UniProtKB">
        <authorList>
            <consortium name="RefSeq"/>
        </authorList>
    </citation>
    <scope>IDENTIFICATION</scope>
    <source>
        <tissue evidence="9">Whole Larva</tissue>
    </source>
</reference>
<dbReference type="RefSeq" id="XP_017775587.1">
    <property type="nucleotide sequence ID" value="XM_017920098.1"/>
</dbReference>
<evidence type="ECO:0000256" key="3">
    <source>
        <dbReference type="ARBA" id="ARBA00022837"/>
    </source>
</evidence>
<dbReference type="CDD" id="cd11304">
    <property type="entry name" value="Cadherin_repeat"/>
    <property type="match status" value="2"/>
</dbReference>
<evidence type="ECO:0000259" key="7">
    <source>
        <dbReference type="PROSITE" id="PS50268"/>
    </source>
</evidence>
<feature type="chain" id="PRO_5045081204" evidence="6">
    <location>
        <begin position="23"/>
        <end position="304"/>
    </location>
</feature>
<protein>
    <submittedName>
        <fullName evidence="9">Cadherin-86C-like</fullName>
    </submittedName>
</protein>
<dbReference type="InterPro" id="IPR002126">
    <property type="entry name" value="Cadherin-like_dom"/>
</dbReference>
<evidence type="ECO:0000313" key="8">
    <source>
        <dbReference type="Proteomes" id="UP000695000"/>
    </source>
</evidence>
<dbReference type="GeneID" id="108561943"/>
<feature type="signal peptide" evidence="6">
    <location>
        <begin position="1"/>
        <end position="22"/>
    </location>
</feature>